<dbReference type="Gene3D" id="2.120.10.70">
    <property type="entry name" value="Fucose-specific lectin"/>
    <property type="match status" value="1"/>
</dbReference>
<accession>A0A9P1M9N2</accession>
<organism evidence="2 3">
    <name type="scientific">Parascedosporium putredinis</name>
    <dbReference type="NCBI Taxonomy" id="1442378"/>
    <lineage>
        <taxon>Eukaryota</taxon>
        <taxon>Fungi</taxon>
        <taxon>Dikarya</taxon>
        <taxon>Ascomycota</taxon>
        <taxon>Pezizomycotina</taxon>
        <taxon>Sordariomycetes</taxon>
        <taxon>Hypocreomycetidae</taxon>
        <taxon>Microascales</taxon>
        <taxon>Microascaceae</taxon>
        <taxon>Parascedosporium</taxon>
    </lineage>
</organism>
<dbReference type="SUPFAM" id="SSF89372">
    <property type="entry name" value="Fucose-specific lectin"/>
    <property type="match status" value="1"/>
</dbReference>
<name>A0A9P1M9N2_9PEZI</name>
<evidence type="ECO:0008006" key="4">
    <source>
        <dbReference type="Google" id="ProtNLM"/>
    </source>
</evidence>
<comment type="caution">
    <text evidence="2">The sequence shown here is derived from an EMBL/GenBank/DDBJ whole genome shotgun (WGS) entry which is preliminary data.</text>
</comment>
<dbReference type="Proteomes" id="UP000838763">
    <property type="component" value="Unassembled WGS sequence"/>
</dbReference>
<gene>
    <name evidence="2" type="ORF">PPNO1_LOCUS4623</name>
</gene>
<dbReference type="OrthoDB" id="10532214at2759"/>
<sequence length="338" mass="36282">MANEKETTSTVIPPVLIPEERTDTGSEDDKDNKASINMSPLAVIPNPVGASKDKIVLISCSNLKTLTFQHRTLSGDVGLTLSSQDGDSAAATVLAYPSSLTAMVFGDTLCVFGVTGNEGNYKISLVSPAYQPASHLSPKTTSLAGFSRGSTQGYLYYQGLKDDAVAIKEWAFTSAGKMRNSAVDVTTITSILPGTQPAAATDEKRNRWLAYQQADGRIGVHNGRTGLNYAIDSSPYIYVYFVDLLNRVRVAVSAIGSDENNALSFTVDEPKPTFASREGPTAHIKVHDWSQLAAVPYATRVDPDDEDATKVKPCNLLFGVTQDGESGISQIECDEWSK</sequence>
<proteinExistence type="predicted"/>
<evidence type="ECO:0000313" key="3">
    <source>
        <dbReference type="Proteomes" id="UP000838763"/>
    </source>
</evidence>
<reference evidence="2" key="1">
    <citation type="submission" date="2022-11" db="EMBL/GenBank/DDBJ databases">
        <authorList>
            <person name="Scott C."/>
            <person name="Bruce N."/>
        </authorList>
    </citation>
    <scope>NUCLEOTIDE SEQUENCE</scope>
</reference>
<keyword evidence="3" id="KW-1185">Reference proteome</keyword>
<protein>
    <recommendedName>
        <fullName evidence="4">Fucose-specific lectin</fullName>
    </recommendedName>
</protein>
<dbReference type="AlphaFoldDB" id="A0A9P1M9N2"/>
<evidence type="ECO:0000313" key="2">
    <source>
        <dbReference type="EMBL" id="CAI4214896.1"/>
    </source>
</evidence>
<dbReference type="EMBL" id="CALLCH030000012">
    <property type="protein sequence ID" value="CAI4214896.1"/>
    <property type="molecule type" value="Genomic_DNA"/>
</dbReference>
<feature type="region of interest" description="Disordered" evidence="1">
    <location>
        <begin position="1"/>
        <end position="34"/>
    </location>
</feature>
<evidence type="ECO:0000256" key="1">
    <source>
        <dbReference type="SAM" id="MobiDB-lite"/>
    </source>
</evidence>